<name>A0A6M0S5Q9_9CYAN</name>
<reference evidence="1 2" key="1">
    <citation type="journal article" date="2020" name="Microb. Ecol.">
        <title>Ecogenomics of the Marine Benthic Filamentous Cyanobacterium Adonisia.</title>
        <authorList>
            <person name="Walter J.M."/>
            <person name="Coutinho F.H."/>
            <person name="Leomil L."/>
            <person name="Hargreaves P.I."/>
            <person name="Campeao M.E."/>
            <person name="Vieira V.V."/>
            <person name="Silva B.S."/>
            <person name="Fistarol G.O."/>
            <person name="Salomon P.S."/>
            <person name="Sawabe T."/>
            <person name="Mino S."/>
            <person name="Hosokawa M."/>
            <person name="Miyashita H."/>
            <person name="Maruyama F."/>
            <person name="van Verk M.C."/>
            <person name="Dutilh B.E."/>
            <person name="Thompson C.C."/>
            <person name="Thompson F.L."/>
        </authorList>
    </citation>
    <scope>NUCLEOTIDE SEQUENCE [LARGE SCALE GENOMIC DNA]</scope>
    <source>
        <strain evidence="1 2">CCMR0082</strain>
    </source>
</reference>
<dbReference type="EMBL" id="QZCE01000002">
    <property type="protein sequence ID" value="NEZ63413.1"/>
    <property type="molecule type" value="Genomic_DNA"/>
</dbReference>
<organism evidence="1 2">
    <name type="scientific">Adonisia turfae CCMR0082</name>
    <dbReference type="NCBI Taxonomy" id="2304604"/>
    <lineage>
        <taxon>Bacteria</taxon>
        <taxon>Bacillati</taxon>
        <taxon>Cyanobacteriota</taxon>
        <taxon>Adonisia</taxon>
        <taxon>Adonisia turfae</taxon>
    </lineage>
</organism>
<sequence>MCSSCNLLPGSAWSVGGGSATSKKFTNVAGISLAIAPSPPPESESDDPWVKMGSIQKYLQSGVVWPWQDQGQVVGIALALD</sequence>
<gene>
    <name evidence="1" type="ORF">D0962_11545</name>
</gene>
<dbReference type="Proteomes" id="UP000473574">
    <property type="component" value="Unassembled WGS sequence"/>
</dbReference>
<dbReference type="AlphaFoldDB" id="A0A6M0S5Q9"/>
<evidence type="ECO:0000313" key="2">
    <source>
        <dbReference type="Proteomes" id="UP000473574"/>
    </source>
</evidence>
<evidence type="ECO:0000313" key="1">
    <source>
        <dbReference type="EMBL" id="NEZ63413.1"/>
    </source>
</evidence>
<proteinExistence type="predicted"/>
<accession>A0A6M0S5Q9</accession>
<comment type="caution">
    <text evidence="1">The sequence shown here is derived from an EMBL/GenBank/DDBJ whole genome shotgun (WGS) entry which is preliminary data.</text>
</comment>
<protein>
    <submittedName>
        <fullName evidence="1">Uncharacterized protein</fullName>
    </submittedName>
</protein>